<gene>
    <name evidence="2" type="ORF">ACHAXA_003792</name>
</gene>
<reference evidence="2 3" key="1">
    <citation type="submission" date="2024-10" db="EMBL/GenBank/DDBJ databases">
        <title>Updated reference genomes for cyclostephanoid diatoms.</title>
        <authorList>
            <person name="Roberts W.R."/>
            <person name="Alverson A.J."/>
        </authorList>
    </citation>
    <scope>NUCLEOTIDE SEQUENCE [LARGE SCALE GENOMIC DNA]</scope>
    <source>
        <strain evidence="2 3">AJA228-03</strain>
    </source>
</reference>
<protein>
    <submittedName>
        <fullName evidence="2">Uncharacterized protein</fullName>
    </submittedName>
</protein>
<feature type="region of interest" description="Disordered" evidence="1">
    <location>
        <begin position="69"/>
        <end position="109"/>
    </location>
</feature>
<sequence length="227" mass="25148">MAKTGGRGGGDREICERLLGMIADTRTAYLDGIGMKLLHLLIFVEWNVESIIKVVKKHDKLLAAWESNGGARGERDGDDGEGGGIHHRGGGADASSYSAASSSRNYHRRGRRRLRREYLPRFAIYSPDPNVRCLYGAAADAGNDKRAVIGAGDFAYDDDYHLVPSYAGGGGGANRRGGDRPPSADGTWCSTNWESRCGSCSSWRMRFVMAMMPRNRIRMRIRHRRRR</sequence>
<proteinExistence type="predicted"/>
<feature type="compositionally biased region" description="Low complexity" evidence="1">
    <location>
        <begin position="93"/>
        <end position="104"/>
    </location>
</feature>
<keyword evidence="3" id="KW-1185">Reference proteome</keyword>
<evidence type="ECO:0000256" key="1">
    <source>
        <dbReference type="SAM" id="MobiDB-lite"/>
    </source>
</evidence>
<evidence type="ECO:0000313" key="3">
    <source>
        <dbReference type="Proteomes" id="UP001530377"/>
    </source>
</evidence>
<dbReference type="AlphaFoldDB" id="A0ABD3R706"/>
<dbReference type="Proteomes" id="UP001530377">
    <property type="component" value="Unassembled WGS sequence"/>
</dbReference>
<accession>A0ABD3R706</accession>
<name>A0ABD3R706_9STRA</name>
<comment type="caution">
    <text evidence="2">The sequence shown here is derived from an EMBL/GenBank/DDBJ whole genome shotgun (WGS) entry which is preliminary data.</text>
</comment>
<dbReference type="EMBL" id="JALLPB020000476">
    <property type="protein sequence ID" value="KAL3808713.1"/>
    <property type="molecule type" value="Genomic_DNA"/>
</dbReference>
<organism evidence="2 3">
    <name type="scientific">Cyclostephanos tholiformis</name>
    <dbReference type="NCBI Taxonomy" id="382380"/>
    <lineage>
        <taxon>Eukaryota</taxon>
        <taxon>Sar</taxon>
        <taxon>Stramenopiles</taxon>
        <taxon>Ochrophyta</taxon>
        <taxon>Bacillariophyta</taxon>
        <taxon>Coscinodiscophyceae</taxon>
        <taxon>Thalassiosirophycidae</taxon>
        <taxon>Stephanodiscales</taxon>
        <taxon>Stephanodiscaceae</taxon>
        <taxon>Cyclostephanos</taxon>
    </lineage>
</organism>
<evidence type="ECO:0000313" key="2">
    <source>
        <dbReference type="EMBL" id="KAL3808713.1"/>
    </source>
</evidence>